<dbReference type="GO" id="GO:0008641">
    <property type="term" value="F:ubiquitin-like modifier activating enzyme activity"/>
    <property type="evidence" value="ECO:0007669"/>
    <property type="project" value="InterPro"/>
</dbReference>
<dbReference type="Pfam" id="PF00581">
    <property type="entry name" value="Rhodanese"/>
    <property type="match status" value="1"/>
</dbReference>
<dbReference type="InterPro" id="IPR036873">
    <property type="entry name" value="Rhodanese-like_dom_sf"/>
</dbReference>
<evidence type="ECO:0000259" key="3">
    <source>
        <dbReference type="PROSITE" id="PS50206"/>
    </source>
</evidence>
<dbReference type="Gene3D" id="3.40.50.720">
    <property type="entry name" value="NAD(P)-binding Rossmann-like Domain"/>
    <property type="match status" value="1"/>
</dbReference>
<keyword evidence="2" id="KW-1133">Transmembrane helix</keyword>
<dbReference type="CDD" id="cd00158">
    <property type="entry name" value="RHOD"/>
    <property type="match status" value="1"/>
</dbReference>
<keyword evidence="2" id="KW-0472">Membrane</keyword>
<comment type="similarity">
    <text evidence="1">Belongs to the HesA/MoeB/ThiF family.</text>
</comment>
<protein>
    <submittedName>
        <fullName evidence="4">Molybdopterin biosynthesis protein</fullName>
    </submittedName>
</protein>
<evidence type="ECO:0000256" key="1">
    <source>
        <dbReference type="ARBA" id="ARBA00009919"/>
    </source>
</evidence>
<dbReference type="Gene3D" id="3.40.250.10">
    <property type="entry name" value="Rhodanese-like domain"/>
    <property type="match status" value="1"/>
</dbReference>
<sequence>MLNPPSKQLIKLSNEEYTRYSKQLILENIGLEGQKRLKKAKVLVIGAGGLGCPAMIYLIISGIGCIGIIDQDIVESSNLNRQILYSKQDITKFKVSSAKQKLEEINNNCIIIEHNYNLNNQNSLEIISYYDVIIDTTDNFKIRYMIDQTCFQLNKIHVYGAIDKFEGQIGIFNYKSGIRYENLYPPKSILENRTCNISGIMGVTSGYIGILQATETIKIILGLNKKCKNFILLCNILNMKIKEKKIYTKKYNLGEIRKTNTKIKQNEKISKKQLKFFKNKTLIVDIRKENEFQNKHIKQSINIPLIKFKFYKTMRFLLSNTSKRILIIYCETMERSIIASYFLKNYNIKHYIIKKNTEVIKRIY</sequence>
<dbReference type="SUPFAM" id="SSF69572">
    <property type="entry name" value="Activating enzymes of the ubiquitin-like proteins"/>
    <property type="match status" value="1"/>
</dbReference>
<dbReference type="GO" id="GO:0005829">
    <property type="term" value="C:cytosol"/>
    <property type="evidence" value="ECO:0007669"/>
    <property type="project" value="TreeGrafter"/>
</dbReference>
<evidence type="ECO:0000313" key="4">
    <source>
        <dbReference type="EMBL" id="ARW62777.1"/>
    </source>
</evidence>
<dbReference type="GeneID" id="33356035"/>
<dbReference type="PANTHER" id="PTHR10953">
    <property type="entry name" value="UBIQUITIN-ACTIVATING ENZYME E1"/>
    <property type="match status" value="1"/>
</dbReference>
<keyword evidence="2" id="KW-0812">Transmembrane</keyword>
<keyword evidence="4" id="KW-0934">Plastid</keyword>
<reference evidence="4" key="1">
    <citation type="journal article" date="2017" name="J. Phycol.">
        <title>Analysis of chloroplast genomes and a supermatrix inform reclassification of the Rhodomelaceae (Rhodophyta).</title>
        <authorList>
            <person name="Diaz-Tapia P."/>
            <person name="Maggs C.A."/>
            <person name="West J.A."/>
            <person name="Verbruggen H."/>
        </authorList>
    </citation>
    <scope>NUCLEOTIDE SEQUENCE</scope>
    <source>
        <strain evidence="4">PD508</strain>
    </source>
</reference>
<feature type="transmembrane region" description="Helical" evidence="2">
    <location>
        <begin position="42"/>
        <end position="69"/>
    </location>
</feature>
<name>A0A1Z1M9J6_RHOCN</name>
<dbReference type="SMART" id="SM00450">
    <property type="entry name" value="RHOD"/>
    <property type="match status" value="1"/>
</dbReference>
<dbReference type="InterPro" id="IPR000594">
    <property type="entry name" value="ThiF_NAD_FAD-bd"/>
</dbReference>
<dbReference type="InterPro" id="IPR035985">
    <property type="entry name" value="Ubiquitin-activating_enz"/>
</dbReference>
<dbReference type="PROSITE" id="PS50206">
    <property type="entry name" value="RHODANESE_3"/>
    <property type="match status" value="1"/>
</dbReference>
<dbReference type="RefSeq" id="YP_009394215.1">
    <property type="nucleotide sequence ID" value="NC_035271.1"/>
</dbReference>
<dbReference type="PANTHER" id="PTHR10953:SF102">
    <property type="entry name" value="ADENYLYLTRANSFERASE AND SULFURTRANSFERASE MOCS3"/>
    <property type="match status" value="1"/>
</dbReference>
<dbReference type="FunFam" id="3.40.50.720:FF:000080">
    <property type="entry name" value="Thiazole biosynthesis adenylyltransferase ThiF"/>
    <property type="match status" value="1"/>
</dbReference>
<accession>A0A1Z1M9J6</accession>
<proteinExistence type="inferred from homology"/>
<dbReference type="CDD" id="cd00757">
    <property type="entry name" value="ThiF_MoeB_HesA_family"/>
    <property type="match status" value="1"/>
</dbReference>
<dbReference type="GO" id="GO:0016779">
    <property type="term" value="F:nucleotidyltransferase activity"/>
    <property type="evidence" value="ECO:0007669"/>
    <property type="project" value="TreeGrafter"/>
</dbReference>
<dbReference type="EMBL" id="MF101424">
    <property type="protein sequence ID" value="ARW62777.1"/>
    <property type="molecule type" value="Genomic_DNA"/>
</dbReference>
<evidence type="ECO:0000256" key="2">
    <source>
        <dbReference type="SAM" id="Phobius"/>
    </source>
</evidence>
<gene>
    <name evidence="4" type="primary">moeB</name>
</gene>
<dbReference type="AlphaFoldDB" id="A0A1Z1M9J6"/>
<dbReference type="GO" id="GO:0008146">
    <property type="term" value="F:sulfotransferase activity"/>
    <property type="evidence" value="ECO:0007669"/>
    <property type="project" value="TreeGrafter"/>
</dbReference>
<organism evidence="4">
    <name type="scientific">Rhodomela confervoides</name>
    <name type="common">Red alga</name>
    <dbReference type="NCBI Taxonomy" id="35163"/>
    <lineage>
        <taxon>Eukaryota</taxon>
        <taxon>Rhodophyta</taxon>
        <taxon>Florideophyceae</taxon>
        <taxon>Rhodymeniophycidae</taxon>
        <taxon>Ceramiales</taxon>
        <taxon>Rhodomelaceae</taxon>
        <taxon>Rhodomela</taxon>
    </lineage>
</organism>
<dbReference type="GO" id="GO:0004792">
    <property type="term" value="F:thiosulfate-cyanide sulfurtransferase activity"/>
    <property type="evidence" value="ECO:0007669"/>
    <property type="project" value="TreeGrafter"/>
</dbReference>
<geneLocation type="chloroplast" evidence="4"/>
<keyword evidence="4" id="KW-0150">Chloroplast</keyword>
<dbReference type="Pfam" id="PF00899">
    <property type="entry name" value="ThiF"/>
    <property type="match status" value="1"/>
</dbReference>
<feature type="domain" description="Rhodanese" evidence="3">
    <location>
        <begin position="277"/>
        <end position="361"/>
    </location>
</feature>
<dbReference type="InterPro" id="IPR045886">
    <property type="entry name" value="ThiF/MoeB/HesA"/>
</dbReference>
<dbReference type="InterPro" id="IPR001763">
    <property type="entry name" value="Rhodanese-like_dom"/>
</dbReference>